<feature type="transmembrane region" description="Helical" evidence="1">
    <location>
        <begin position="100"/>
        <end position="121"/>
    </location>
</feature>
<feature type="transmembrane region" description="Helical" evidence="1">
    <location>
        <begin position="32"/>
        <end position="53"/>
    </location>
</feature>
<keyword evidence="1" id="KW-0472">Membrane</keyword>
<feature type="transmembrane region" description="Helical" evidence="1">
    <location>
        <begin position="65"/>
        <end position="88"/>
    </location>
</feature>
<sequence length="249" mass="28865">MKLFTYSFEESQSFVNETIISRFNDKGNWKRFIGMPLFSAIVYLLYILLPAVFKGIRLDGDGDVAYQWLNLPLLFVLLLFYLVYIFYSFKYRKKKMILKYLTYCYMYLLLLFMELGFVLIGIFCRKLLGFLSAGLTIVVVIYLFRKVPKKIKAAVEERKPYASLATLATEKMTDQLLILGGSGVTAGFVLFDRSNNTNVRGSIDAILTPFCPAIMAVALYVFFLEIVGGYYLFLYYEQYKEKYDILTKV</sequence>
<comment type="caution">
    <text evidence="2">The sequence shown here is derived from an EMBL/GenBank/DDBJ whole genome shotgun (WGS) entry which is preliminary data.</text>
</comment>
<keyword evidence="1" id="KW-0812">Transmembrane</keyword>
<accession>A0A7X2X329</accession>
<proteinExistence type="predicted"/>
<keyword evidence="1" id="KW-1133">Transmembrane helix</keyword>
<feature type="transmembrane region" description="Helical" evidence="1">
    <location>
        <begin position="213"/>
        <end position="233"/>
    </location>
</feature>
<dbReference type="RefSeq" id="WP_129824023.1">
    <property type="nucleotide sequence ID" value="NZ_RCYS01000001.1"/>
</dbReference>
<dbReference type="EMBL" id="WMZJ01000001">
    <property type="protein sequence ID" value="MTS53497.1"/>
    <property type="molecule type" value="Genomic_DNA"/>
</dbReference>
<protein>
    <submittedName>
        <fullName evidence="2">Uncharacterized protein</fullName>
    </submittedName>
</protein>
<evidence type="ECO:0000313" key="2">
    <source>
        <dbReference type="EMBL" id="MTS53497.1"/>
    </source>
</evidence>
<evidence type="ECO:0000313" key="3">
    <source>
        <dbReference type="Proteomes" id="UP000441330"/>
    </source>
</evidence>
<organism evidence="2 3">
    <name type="scientific">Streptococcus parasanguinis</name>
    <dbReference type="NCBI Taxonomy" id="1318"/>
    <lineage>
        <taxon>Bacteria</taxon>
        <taxon>Bacillati</taxon>
        <taxon>Bacillota</taxon>
        <taxon>Bacilli</taxon>
        <taxon>Lactobacillales</taxon>
        <taxon>Streptococcaceae</taxon>
        <taxon>Streptococcus</taxon>
    </lineage>
</organism>
<name>A0A7X2X329_STRPA</name>
<evidence type="ECO:0000256" key="1">
    <source>
        <dbReference type="SAM" id="Phobius"/>
    </source>
</evidence>
<gene>
    <name evidence="2" type="ORF">GMC94_01100</name>
</gene>
<dbReference type="AlphaFoldDB" id="A0A7X2X329"/>
<dbReference type="Proteomes" id="UP000441330">
    <property type="component" value="Unassembled WGS sequence"/>
</dbReference>
<dbReference type="SUPFAM" id="SSF103473">
    <property type="entry name" value="MFS general substrate transporter"/>
    <property type="match status" value="1"/>
</dbReference>
<reference evidence="2 3" key="1">
    <citation type="journal article" date="2019" name="Nat. Med.">
        <title>A library of human gut bacterial isolates paired with longitudinal multiomics data enables mechanistic microbiome research.</title>
        <authorList>
            <person name="Poyet M."/>
            <person name="Groussin M."/>
            <person name="Gibbons S.M."/>
            <person name="Avila-Pacheco J."/>
            <person name="Jiang X."/>
            <person name="Kearney S.M."/>
            <person name="Perrotta A.R."/>
            <person name="Berdy B."/>
            <person name="Zhao S."/>
            <person name="Lieberman T.D."/>
            <person name="Swanson P.K."/>
            <person name="Smith M."/>
            <person name="Roesemann S."/>
            <person name="Alexander J.E."/>
            <person name="Rich S.A."/>
            <person name="Livny J."/>
            <person name="Vlamakis H."/>
            <person name="Clish C."/>
            <person name="Bullock K."/>
            <person name="Deik A."/>
            <person name="Scott J."/>
            <person name="Pierce K.A."/>
            <person name="Xavier R.J."/>
            <person name="Alm E.J."/>
        </authorList>
    </citation>
    <scope>NUCLEOTIDE SEQUENCE [LARGE SCALE GENOMIC DNA]</scope>
    <source>
        <strain evidence="2 3">BIOML-A1</strain>
    </source>
</reference>
<feature type="transmembrane region" description="Helical" evidence="1">
    <location>
        <begin position="176"/>
        <end position="193"/>
    </location>
</feature>
<feature type="transmembrane region" description="Helical" evidence="1">
    <location>
        <begin position="127"/>
        <end position="144"/>
    </location>
</feature>
<dbReference type="InterPro" id="IPR036259">
    <property type="entry name" value="MFS_trans_sf"/>
</dbReference>